<dbReference type="EMBL" id="GG679990">
    <property type="protein sequence ID" value="EER07137.1"/>
    <property type="molecule type" value="Genomic_DNA"/>
</dbReference>
<dbReference type="InParanoid" id="C5L7Z1"/>
<dbReference type="OrthoDB" id="10620638at2759"/>
<organism evidence="3">
    <name type="scientific">Perkinsus marinus (strain ATCC 50983 / TXsc)</name>
    <dbReference type="NCBI Taxonomy" id="423536"/>
    <lineage>
        <taxon>Eukaryota</taxon>
        <taxon>Sar</taxon>
        <taxon>Alveolata</taxon>
        <taxon>Perkinsozoa</taxon>
        <taxon>Perkinsea</taxon>
        <taxon>Perkinsida</taxon>
        <taxon>Perkinsidae</taxon>
        <taxon>Perkinsus</taxon>
    </lineage>
</organism>
<dbReference type="Proteomes" id="UP000007800">
    <property type="component" value="Unassembled WGS sequence"/>
</dbReference>
<gene>
    <name evidence="2" type="ORF">Pmar_PMAR027182</name>
</gene>
<sequence>MPKTKRSEATVRRDYAALIAKWEDGDLAADPGRRGRMPSELVKIKESIIEKQKRKNVDQWFAPNSKGHSFSDPPAATAMEEGGNAVV</sequence>
<name>C5L7Z1_PERM5</name>
<proteinExistence type="predicted"/>
<evidence type="ECO:0000256" key="1">
    <source>
        <dbReference type="SAM" id="MobiDB-lite"/>
    </source>
</evidence>
<feature type="region of interest" description="Disordered" evidence="1">
    <location>
        <begin position="58"/>
        <end position="87"/>
    </location>
</feature>
<dbReference type="RefSeq" id="XP_002775321.1">
    <property type="nucleotide sequence ID" value="XM_002775275.1"/>
</dbReference>
<reference evidence="2 3" key="1">
    <citation type="submission" date="2008-07" db="EMBL/GenBank/DDBJ databases">
        <authorList>
            <person name="El-Sayed N."/>
            <person name="Caler E."/>
            <person name="Inman J."/>
            <person name="Amedeo P."/>
            <person name="Hass B."/>
            <person name="Wortman J."/>
        </authorList>
    </citation>
    <scope>NUCLEOTIDE SEQUENCE [LARGE SCALE GENOMIC DNA]</scope>
    <source>
        <strain evidence="3">ATCC 50983 / TXsc</strain>
    </source>
</reference>
<keyword evidence="3" id="KW-1185">Reference proteome</keyword>
<evidence type="ECO:0000313" key="2">
    <source>
        <dbReference type="EMBL" id="EER07137.1"/>
    </source>
</evidence>
<dbReference type="GeneID" id="9059617"/>
<protein>
    <submittedName>
        <fullName evidence="2">Uncharacterized protein</fullName>
    </submittedName>
</protein>
<accession>C5L7Z1</accession>
<dbReference type="AlphaFoldDB" id="C5L7Z1"/>
<evidence type="ECO:0000313" key="3">
    <source>
        <dbReference type="Proteomes" id="UP000007800"/>
    </source>
</evidence>